<feature type="transmembrane region" description="Helical" evidence="6">
    <location>
        <begin position="97"/>
        <end position="118"/>
    </location>
</feature>
<organism evidence="8 9">
    <name type="scientific">candidate division WWE3 bacterium GW2011_GWA2_46_9</name>
    <dbReference type="NCBI Taxonomy" id="1619111"/>
    <lineage>
        <taxon>Bacteria</taxon>
        <taxon>Katanobacteria</taxon>
    </lineage>
</organism>
<evidence type="ECO:0000259" key="7">
    <source>
        <dbReference type="Pfam" id="PF02096"/>
    </source>
</evidence>
<reference evidence="8 9" key="1">
    <citation type="journal article" date="2015" name="Nature">
        <title>rRNA introns, odd ribosomes, and small enigmatic genomes across a large radiation of phyla.</title>
        <authorList>
            <person name="Brown C.T."/>
            <person name="Hug L.A."/>
            <person name="Thomas B.C."/>
            <person name="Sharon I."/>
            <person name="Castelle C.J."/>
            <person name="Singh A."/>
            <person name="Wilkins M.J."/>
            <person name="Williams K.H."/>
            <person name="Banfield J.F."/>
        </authorList>
    </citation>
    <scope>NUCLEOTIDE SEQUENCE [LARGE SCALE GENOMIC DNA]</scope>
</reference>
<evidence type="ECO:0000256" key="2">
    <source>
        <dbReference type="ARBA" id="ARBA00022692"/>
    </source>
</evidence>
<comment type="caution">
    <text evidence="8">The sequence shown here is derived from an EMBL/GenBank/DDBJ whole genome shotgun (WGS) entry which is preliminary data.</text>
</comment>
<evidence type="ECO:0000256" key="5">
    <source>
        <dbReference type="RuleBase" id="RU003945"/>
    </source>
</evidence>
<dbReference type="Proteomes" id="UP000033946">
    <property type="component" value="Unassembled WGS sequence"/>
</dbReference>
<sequence length="178" mass="20090">MFGVIWEQALTTPILNLLVALFHVTNNLGLAIIALTVIMRAVLIPVVLPSMTAMKKQRDLQPQLDKIKKKFKNDKKKQAEAQMELFKQHGLNPAAGCLPQVLMIVILIALYGVIIKFANGIDVSNINNLLYFDWLKFASADAIKTGFLYLDLPPPRKHLTSPTILHIICKTKWFIQCR</sequence>
<proteinExistence type="inferred from homology"/>
<dbReference type="GO" id="GO:0005886">
    <property type="term" value="C:plasma membrane"/>
    <property type="evidence" value="ECO:0007669"/>
    <property type="project" value="TreeGrafter"/>
</dbReference>
<name>A0A0G1QTL8_UNCKA</name>
<dbReference type="InterPro" id="IPR028055">
    <property type="entry name" value="YidC/Oxa/ALB_C"/>
</dbReference>
<dbReference type="AlphaFoldDB" id="A0A0G1QTL8"/>
<evidence type="ECO:0000313" key="8">
    <source>
        <dbReference type="EMBL" id="KKU48262.1"/>
    </source>
</evidence>
<comment type="subcellular location">
    <subcellularLocation>
        <location evidence="1 5">Membrane</location>
        <topology evidence="1 5">Multi-pass membrane protein</topology>
    </subcellularLocation>
</comment>
<keyword evidence="4 6" id="KW-0472">Membrane</keyword>
<dbReference type="InterPro" id="IPR001708">
    <property type="entry name" value="YidC/ALB3/OXA1/COX18"/>
</dbReference>
<dbReference type="NCBIfam" id="TIGR03592">
    <property type="entry name" value="yidC_oxa1_cterm"/>
    <property type="match status" value="1"/>
</dbReference>
<protein>
    <submittedName>
        <fullName evidence="8">Membrane protein insertase YidC</fullName>
    </submittedName>
</protein>
<evidence type="ECO:0000256" key="4">
    <source>
        <dbReference type="ARBA" id="ARBA00023136"/>
    </source>
</evidence>
<dbReference type="PANTHER" id="PTHR12428:SF65">
    <property type="entry name" value="CYTOCHROME C OXIDASE ASSEMBLY PROTEIN COX18, MITOCHONDRIAL"/>
    <property type="match status" value="1"/>
</dbReference>
<comment type="similarity">
    <text evidence="5">Belongs to the OXA1/ALB3/YidC family.</text>
</comment>
<feature type="domain" description="Membrane insertase YidC/Oxa/ALB C-terminal" evidence="7">
    <location>
        <begin position="29"/>
        <end position="128"/>
    </location>
</feature>
<feature type="transmembrane region" description="Helical" evidence="6">
    <location>
        <begin position="28"/>
        <end position="48"/>
    </location>
</feature>
<accession>A0A0G1QTL8</accession>
<evidence type="ECO:0000256" key="6">
    <source>
        <dbReference type="SAM" id="Phobius"/>
    </source>
</evidence>
<dbReference type="EMBL" id="LCNE01000020">
    <property type="protein sequence ID" value="KKU48262.1"/>
    <property type="molecule type" value="Genomic_DNA"/>
</dbReference>
<evidence type="ECO:0000313" key="9">
    <source>
        <dbReference type="Proteomes" id="UP000033946"/>
    </source>
</evidence>
<dbReference type="Pfam" id="PF02096">
    <property type="entry name" value="60KD_IMP"/>
    <property type="match status" value="1"/>
</dbReference>
<dbReference type="PANTHER" id="PTHR12428">
    <property type="entry name" value="OXA1"/>
    <property type="match status" value="1"/>
</dbReference>
<keyword evidence="2 5" id="KW-0812">Transmembrane</keyword>
<evidence type="ECO:0000256" key="1">
    <source>
        <dbReference type="ARBA" id="ARBA00004141"/>
    </source>
</evidence>
<dbReference type="GO" id="GO:0051205">
    <property type="term" value="P:protein insertion into membrane"/>
    <property type="evidence" value="ECO:0007669"/>
    <property type="project" value="TreeGrafter"/>
</dbReference>
<dbReference type="GO" id="GO:0032977">
    <property type="term" value="F:membrane insertase activity"/>
    <property type="evidence" value="ECO:0007669"/>
    <property type="project" value="InterPro"/>
</dbReference>
<keyword evidence="3 6" id="KW-1133">Transmembrane helix</keyword>
<evidence type="ECO:0000256" key="3">
    <source>
        <dbReference type="ARBA" id="ARBA00022989"/>
    </source>
</evidence>
<gene>
    <name evidence="8" type="ORF">UX69_C0020G0009</name>
</gene>